<accession>A0ABD2VZL5</accession>
<dbReference type="Pfam" id="PF12796">
    <property type="entry name" value="Ank_2"/>
    <property type="match status" value="2"/>
</dbReference>
<dbReference type="EMBL" id="JBJJXI010000151">
    <property type="protein sequence ID" value="KAL3385842.1"/>
    <property type="molecule type" value="Genomic_DNA"/>
</dbReference>
<dbReference type="PANTHER" id="PTHR24198">
    <property type="entry name" value="ANKYRIN REPEAT AND PROTEIN KINASE DOMAIN-CONTAINING PROTEIN"/>
    <property type="match status" value="1"/>
</dbReference>
<feature type="repeat" description="ANK" evidence="3">
    <location>
        <begin position="112"/>
        <end position="145"/>
    </location>
</feature>
<comment type="caution">
    <text evidence="5">The sequence shown here is derived from an EMBL/GenBank/DDBJ whole genome shotgun (WGS) entry which is preliminary data.</text>
</comment>
<evidence type="ECO:0000256" key="3">
    <source>
        <dbReference type="PROSITE-ProRule" id="PRU00023"/>
    </source>
</evidence>
<dbReference type="InterPro" id="IPR002110">
    <property type="entry name" value="Ankyrin_rpt"/>
</dbReference>
<dbReference type="SMART" id="SM00248">
    <property type="entry name" value="ANK"/>
    <property type="match status" value="7"/>
</dbReference>
<protein>
    <submittedName>
        <fullName evidence="5">Uncharacterized protein</fullName>
    </submittedName>
</protein>
<proteinExistence type="predicted"/>
<name>A0ABD2VZL5_9HYME</name>
<dbReference type="SUPFAM" id="SSF48403">
    <property type="entry name" value="Ankyrin repeat"/>
    <property type="match status" value="1"/>
</dbReference>
<evidence type="ECO:0000256" key="2">
    <source>
        <dbReference type="ARBA" id="ARBA00023043"/>
    </source>
</evidence>
<organism evidence="5 6">
    <name type="scientific">Trichogramma kaykai</name>
    <dbReference type="NCBI Taxonomy" id="54128"/>
    <lineage>
        <taxon>Eukaryota</taxon>
        <taxon>Metazoa</taxon>
        <taxon>Ecdysozoa</taxon>
        <taxon>Arthropoda</taxon>
        <taxon>Hexapoda</taxon>
        <taxon>Insecta</taxon>
        <taxon>Pterygota</taxon>
        <taxon>Neoptera</taxon>
        <taxon>Endopterygota</taxon>
        <taxon>Hymenoptera</taxon>
        <taxon>Apocrita</taxon>
        <taxon>Proctotrupomorpha</taxon>
        <taxon>Chalcidoidea</taxon>
        <taxon>Trichogrammatidae</taxon>
        <taxon>Trichogramma</taxon>
    </lineage>
</organism>
<feature type="repeat" description="ANK" evidence="3">
    <location>
        <begin position="263"/>
        <end position="295"/>
    </location>
</feature>
<dbReference type="PROSITE" id="PS50297">
    <property type="entry name" value="ANK_REP_REGION"/>
    <property type="match status" value="3"/>
</dbReference>
<dbReference type="PROSITE" id="PS50088">
    <property type="entry name" value="ANK_REPEAT"/>
    <property type="match status" value="4"/>
</dbReference>
<evidence type="ECO:0000256" key="4">
    <source>
        <dbReference type="SAM" id="MobiDB-lite"/>
    </source>
</evidence>
<dbReference type="Gene3D" id="1.25.40.20">
    <property type="entry name" value="Ankyrin repeat-containing domain"/>
    <property type="match status" value="2"/>
</dbReference>
<feature type="repeat" description="ANK" evidence="3">
    <location>
        <begin position="39"/>
        <end position="71"/>
    </location>
</feature>
<gene>
    <name evidence="5" type="ORF">TKK_018577</name>
</gene>
<keyword evidence="6" id="KW-1185">Reference proteome</keyword>
<keyword evidence="1" id="KW-0677">Repeat</keyword>
<evidence type="ECO:0000313" key="6">
    <source>
        <dbReference type="Proteomes" id="UP001627154"/>
    </source>
</evidence>
<keyword evidence="2 3" id="KW-0040">ANK repeat</keyword>
<feature type="region of interest" description="Disordered" evidence="4">
    <location>
        <begin position="482"/>
        <end position="502"/>
    </location>
</feature>
<dbReference type="AlphaFoldDB" id="A0ABD2VZL5"/>
<dbReference type="Proteomes" id="UP001627154">
    <property type="component" value="Unassembled WGS sequence"/>
</dbReference>
<dbReference type="InterPro" id="IPR036770">
    <property type="entry name" value="Ankyrin_rpt-contain_sf"/>
</dbReference>
<evidence type="ECO:0000256" key="1">
    <source>
        <dbReference type="ARBA" id="ARBA00022737"/>
    </source>
</evidence>
<dbReference type="PANTHER" id="PTHR24198:SF165">
    <property type="entry name" value="ANKYRIN REPEAT-CONTAINING PROTEIN-RELATED"/>
    <property type="match status" value="1"/>
</dbReference>
<feature type="repeat" description="ANK" evidence="3">
    <location>
        <begin position="187"/>
        <end position="222"/>
    </location>
</feature>
<reference evidence="5 6" key="1">
    <citation type="journal article" date="2024" name="bioRxiv">
        <title>A reference genome for Trichogramma kaykai: A tiny desert-dwelling parasitoid wasp with competing sex-ratio distorters.</title>
        <authorList>
            <person name="Culotta J."/>
            <person name="Lindsey A.R."/>
        </authorList>
    </citation>
    <scope>NUCLEOTIDE SEQUENCE [LARGE SCALE GENOMIC DNA]</scope>
    <source>
        <strain evidence="5 6">KSX58</strain>
    </source>
</reference>
<evidence type="ECO:0000313" key="5">
    <source>
        <dbReference type="EMBL" id="KAL3385842.1"/>
    </source>
</evidence>
<sequence length="540" mass="62066">MFSFVFRFFTGTVRESANRSVEPSNDRHQPFNVDTPDELNAIPLHWTLRCRDEKAVKLLLTRGINLNLPDKKGLAPLHLICMRRDDDYLVKLFFKISEQTNQPLQVNARDEFGRTPLHYAVADGCKKQIVREMLRRGADPNIANKEGSTPLHIICSRAHSDGVAKMFFEVCKEFNQLVQVNARDHLGNNTPLHQALRIACLDDQKMPELLLRRGADPNLANDEGSTPLHVICNKSNNFGLAKIFFDVNDDISQIVRVNEKDKLGQTPLQLAMINFMLDVVDLLLDRGAEVVFPSKSHFDEGFKLWRNNNDSKLTQASGTLAVVEHLEKRGYELYRCDVLTIMELFDKYELFEKSTDVDKSWCNDEEFAREAKKIIIRWDLSLNDLIQLDPEQEENLFTCMDYLELAHRNVMSKLPKGPKEACELHLCEMLSRRFFRRWTFDFFFELTGKRMPNKAYTAITRKQGVRGPYLCVRARAHTHSRILGASRASPRKEEEESQNNIVPVTRIGSQFRDHLIKAGGSSSRRNISCTRREAAILQAV</sequence>